<evidence type="ECO:0000313" key="9">
    <source>
        <dbReference type="Proteomes" id="UP000694392"/>
    </source>
</evidence>
<accession>A0A8D0GHS4</accession>
<dbReference type="GeneTree" id="ENSGT00940000158209"/>
<dbReference type="SUPFAM" id="SSF54171">
    <property type="entry name" value="DNA-binding domain"/>
    <property type="match status" value="1"/>
</dbReference>
<dbReference type="GO" id="GO:0046974">
    <property type="term" value="F:histone H3K9 methyltransferase activity"/>
    <property type="evidence" value="ECO:0007669"/>
    <property type="project" value="TreeGrafter"/>
</dbReference>
<proteinExistence type="predicted"/>
<evidence type="ECO:0000256" key="4">
    <source>
        <dbReference type="ARBA" id="ARBA00022833"/>
    </source>
</evidence>
<feature type="compositionally biased region" description="Basic and acidic residues" evidence="6">
    <location>
        <begin position="16"/>
        <end position="25"/>
    </location>
</feature>
<feature type="domain" description="MBD" evidence="7">
    <location>
        <begin position="96"/>
        <end position="171"/>
    </location>
</feature>
<evidence type="ECO:0000256" key="6">
    <source>
        <dbReference type="SAM" id="MobiDB-lite"/>
    </source>
</evidence>
<evidence type="ECO:0000256" key="5">
    <source>
        <dbReference type="ARBA" id="ARBA00023242"/>
    </source>
</evidence>
<evidence type="ECO:0000256" key="1">
    <source>
        <dbReference type="ARBA" id="ARBA00004123"/>
    </source>
</evidence>
<dbReference type="PANTHER" id="PTHR46024">
    <property type="entry name" value="HISTONE-LYSINE N-METHYLTRANSFERASE EGGLESS"/>
    <property type="match status" value="1"/>
</dbReference>
<dbReference type="InterPro" id="IPR001739">
    <property type="entry name" value="Methyl_CpG_DNA-bd"/>
</dbReference>
<evidence type="ECO:0000256" key="2">
    <source>
        <dbReference type="ARBA" id="ARBA00022679"/>
    </source>
</evidence>
<dbReference type="CDD" id="cd01395">
    <property type="entry name" value="HMT_MBD"/>
    <property type="match status" value="1"/>
</dbReference>
<keyword evidence="9" id="KW-1185">Reference proteome</keyword>
<dbReference type="SMART" id="SM00391">
    <property type="entry name" value="MBD"/>
    <property type="match status" value="1"/>
</dbReference>
<evidence type="ECO:0000256" key="3">
    <source>
        <dbReference type="ARBA" id="ARBA00022723"/>
    </source>
</evidence>
<dbReference type="InterPro" id="IPR051516">
    <property type="entry name" value="SETDB_methyltransferase"/>
</dbReference>
<evidence type="ECO:0000259" key="7">
    <source>
        <dbReference type="SMART" id="SM00391"/>
    </source>
</evidence>
<protein>
    <recommendedName>
        <fullName evidence="7">MBD domain-containing protein</fullName>
    </recommendedName>
</protein>
<reference evidence="8" key="1">
    <citation type="submission" date="2025-08" db="UniProtKB">
        <authorList>
            <consortium name="Ensembl"/>
        </authorList>
    </citation>
    <scope>IDENTIFICATION</scope>
</reference>
<keyword evidence="2" id="KW-0808">Transferase</keyword>
<keyword evidence="5" id="KW-0539">Nucleus</keyword>
<sequence>AAEVSSLLTLANVHDGTVEDSRERCTSSSQPSTSNVNQTNPEDSFLLKIEEKEASCPGNEDSSSESKELPLKLLYRDHVCSKACLAKRPLTSYKGENPLKLPILCCFQRRHSKALDALSKSLDVSYKAPCGRSLRHFQDVQQYLLETKCSFLFVDHFSFNTYLQLGRRCLNREAIVFDFDISNGA</sequence>
<dbReference type="Proteomes" id="UP000694392">
    <property type="component" value="Unplaced"/>
</dbReference>
<dbReference type="GO" id="GO:0003677">
    <property type="term" value="F:DNA binding"/>
    <property type="evidence" value="ECO:0007669"/>
    <property type="project" value="InterPro"/>
</dbReference>
<dbReference type="Gene3D" id="3.30.890.10">
    <property type="entry name" value="Methyl-cpg-binding Protein 2, Chain A"/>
    <property type="match status" value="1"/>
</dbReference>
<organism evidence="8 9">
    <name type="scientific">Sphenodon punctatus</name>
    <name type="common">Tuatara</name>
    <name type="synonym">Hatteria punctata</name>
    <dbReference type="NCBI Taxonomy" id="8508"/>
    <lineage>
        <taxon>Eukaryota</taxon>
        <taxon>Metazoa</taxon>
        <taxon>Chordata</taxon>
        <taxon>Craniata</taxon>
        <taxon>Vertebrata</taxon>
        <taxon>Euteleostomi</taxon>
        <taxon>Lepidosauria</taxon>
        <taxon>Sphenodontia</taxon>
        <taxon>Sphenodontidae</taxon>
        <taxon>Sphenodon</taxon>
    </lineage>
</organism>
<feature type="region of interest" description="Disordered" evidence="6">
    <location>
        <begin position="1"/>
        <end position="44"/>
    </location>
</feature>
<feature type="compositionally biased region" description="Polar residues" evidence="6">
    <location>
        <begin position="26"/>
        <end position="42"/>
    </location>
</feature>
<dbReference type="AlphaFoldDB" id="A0A8D0GHS4"/>
<dbReference type="InterPro" id="IPR016177">
    <property type="entry name" value="DNA-bd_dom_sf"/>
</dbReference>
<dbReference type="GO" id="GO:0070828">
    <property type="term" value="P:heterochromatin organization"/>
    <property type="evidence" value="ECO:0007669"/>
    <property type="project" value="TreeGrafter"/>
</dbReference>
<dbReference type="GO" id="GO:0046872">
    <property type="term" value="F:metal ion binding"/>
    <property type="evidence" value="ECO:0007669"/>
    <property type="project" value="UniProtKB-KW"/>
</dbReference>
<evidence type="ECO:0000313" key="8">
    <source>
        <dbReference type="Ensembl" id="ENSSPUP00000008917.1"/>
    </source>
</evidence>
<name>A0A8D0GHS4_SPHPU</name>
<comment type="subcellular location">
    <subcellularLocation>
        <location evidence="1">Nucleus</location>
    </subcellularLocation>
</comment>
<dbReference type="InterPro" id="IPR047232">
    <property type="entry name" value="SETDB1/2-like_MBD"/>
</dbReference>
<dbReference type="PANTHER" id="PTHR46024:SF3">
    <property type="entry name" value="HISTONE-LYSINE N-METHYLTRANSFERASE SETDB2"/>
    <property type="match status" value="1"/>
</dbReference>
<keyword evidence="4" id="KW-0862">Zinc</keyword>
<keyword evidence="3" id="KW-0479">Metal-binding</keyword>
<reference evidence="8" key="2">
    <citation type="submission" date="2025-09" db="UniProtKB">
        <authorList>
            <consortium name="Ensembl"/>
        </authorList>
    </citation>
    <scope>IDENTIFICATION</scope>
</reference>
<dbReference type="GO" id="GO:0010629">
    <property type="term" value="P:negative regulation of gene expression"/>
    <property type="evidence" value="ECO:0007669"/>
    <property type="project" value="TreeGrafter"/>
</dbReference>
<dbReference type="Ensembl" id="ENSSPUT00000009513.1">
    <property type="protein sequence ID" value="ENSSPUP00000008917.1"/>
    <property type="gene ID" value="ENSSPUG00000006943.1"/>
</dbReference>
<dbReference type="Pfam" id="PF01429">
    <property type="entry name" value="MBD"/>
    <property type="match status" value="1"/>
</dbReference>
<dbReference type="GO" id="GO:0005634">
    <property type="term" value="C:nucleus"/>
    <property type="evidence" value="ECO:0007669"/>
    <property type="project" value="UniProtKB-SubCell"/>
</dbReference>